<reference evidence="1 2" key="1">
    <citation type="submission" date="2018-06" db="EMBL/GenBank/DDBJ databases">
        <title>Genomic Encyclopedia of Type Strains, Phase IV (KMG-IV): sequencing the most valuable type-strain genomes for metagenomic binning, comparative biology and taxonomic classification.</title>
        <authorList>
            <person name="Goeker M."/>
        </authorList>
    </citation>
    <scope>NUCLEOTIDE SEQUENCE [LARGE SCALE GENOMIC DNA]</scope>
    <source>
        <strain evidence="1 2">DSM 25532</strain>
    </source>
</reference>
<comment type="caution">
    <text evidence="1">The sequence shown here is derived from an EMBL/GenBank/DDBJ whole genome shotgun (WGS) entry which is preliminary data.</text>
</comment>
<organism evidence="1 2">
    <name type="scientific">Roseimicrobium gellanilyticum</name>
    <dbReference type="NCBI Taxonomy" id="748857"/>
    <lineage>
        <taxon>Bacteria</taxon>
        <taxon>Pseudomonadati</taxon>
        <taxon>Verrucomicrobiota</taxon>
        <taxon>Verrucomicrobiia</taxon>
        <taxon>Verrucomicrobiales</taxon>
        <taxon>Verrucomicrobiaceae</taxon>
        <taxon>Roseimicrobium</taxon>
    </lineage>
</organism>
<keyword evidence="2" id="KW-1185">Reference proteome</keyword>
<dbReference type="AlphaFoldDB" id="A0A366HR21"/>
<evidence type="ECO:0000313" key="1">
    <source>
        <dbReference type="EMBL" id="RBP46110.1"/>
    </source>
</evidence>
<name>A0A366HR21_9BACT</name>
<accession>A0A366HR21</accession>
<dbReference type="EMBL" id="QNRR01000002">
    <property type="protein sequence ID" value="RBP46110.1"/>
    <property type="molecule type" value="Genomic_DNA"/>
</dbReference>
<gene>
    <name evidence="1" type="ORF">DES53_102496</name>
</gene>
<sequence>MQSFVPMRMIDFLCYCGAIEGRFTHFPSVSLLPSPTVFVFSHPNHELAVYGLVQRVKPWMIFLTDGGGEDRVEQTRQGLARIGLLDRALFLNHAEKEFYTRLLQRDVAYFQGVADQVREILREKGPACVCSDAMEFYNPVHDLAIPITRSALAGLSGWTHYEVPLVHQVPTRDASETYLVQRLPVVLQDGSKVHALNDAELEAKVSARDGVYTILADQFGTALTDLSRDHLGHEVLGETPASGMREPGAAYVLRYEWRAHLLLEEGTIREAITLDGHFRPVAEGLLSRAA</sequence>
<dbReference type="Proteomes" id="UP000253426">
    <property type="component" value="Unassembled WGS sequence"/>
</dbReference>
<evidence type="ECO:0000313" key="2">
    <source>
        <dbReference type="Proteomes" id="UP000253426"/>
    </source>
</evidence>
<protein>
    <submittedName>
        <fullName evidence="1">Uncharacterized protein</fullName>
    </submittedName>
</protein>
<proteinExistence type="predicted"/>